<proteinExistence type="predicted"/>
<dbReference type="SMART" id="SM00530">
    <property type="entry name" value="HTH_XRE"/>
    <property type="match status" value="1"/>
</dbReference>
<dbReference type="InterPro" id="IPR010982">
    <property type="entry name" value="Lambda_DNA-bd_dom_sf"/>
</dbReference>
<protein>
    <submittedName>
        <fullName evidence="2">Helix-turn-helix transcriptional regulator</fullName>
    </submittedName>
</protein>
<dbReference type="SUPFAM" id="SSF47413">
    <property type="entry name" value="lambda repressor-like DNA-binding domains"/>
    <property type="match status" value="1"/>
</dbReference>
<feature type="domain" description="HTH cro/C1-type" evidence="1">
    <location>
        <begin position="11"/>
        <end position="66"/>
    </location>
</feature>
<evidence type="ECO:0000259" key="1">
    <source>
        <dbReference type="PROSITE" id="PS50943"/>
    </source>
</evidence>
<organism evidence="2 3">
    <name type="scientific">Zhenpiania hominis</name>
    <dbReference type="NCBI Taxonomy" id="2763644"/>
    <lineage>
        <taxon>Bacteria</taxon>
        <taxon>Bacillati</taxon>
        <taxon>Bacillota</taxon>
        <taxon>Clostridia</taxon>
        <taxon>Peptostreptococcales</taxon>
        <taxon>Anaerovoracaceae</taxon>
        <taxon>Zhenpiania</taxon>
    </lineage>
</organism>
<accession>A0A923NS07</accession>
<evidence type="ECO:0000313" key="2">
    <source>
        <dbReference type="EMBL" id="MBC6680963.1"/>
    </source>
</evidence>
<dbReference type="AlphaFoldDB" id="A0A923NS07"/>
<sequence>MNLRENFAVNMKTIFERSNHSLTEFADELSISRSSLQDILKGKSNPTLATVELIAEKLDVNPLSLLSFSEEEIQAAFSLTQLLDWLFELSEENRALAAKAVKTFLFACLDKADPEKNSDKDGNSRK</sequence>
<dbReference type="InterPro" id="IPR001387">
    <property type="entry name" value="Cro/C1-type_HTH"/>
</dbReference>
<evidence type="ECO:0000313" key="3">
    <source>
        <dbReference type="Proteomes" id="UP000602647"/>
    </source>
</evidence>
<reference evidence="2" key="1">
    <citation type="submission" date="2020-08" db="EMBL/GenBank/DDBJ databases">
        <title>Genome public.</title>
        <authorList>
            <person name="Liu C."/>
            <person name="Sun Q."/>
        </authorList>
    </citation>
    <scope>NUCLEOTIDE SEQUENCE</scope>
    <source>
        <strain evidence="2">BX12</strain>
    </source>
</reference>
<dbReference type="CDD" id="cd00093">
    <property type="entry name" value="HTH_XRE"/>
    <property type="match status" value="1"/>
</dbReference>
<dbReference type="Gene3D" id="1.10.260.40">
    <property type="entry name" value="lambda repressor-like DNA-binding domains"/>
    <property type="match status" value="1"/>
</dbReference>
<dbReference type="Pfam" id="PF01381">
    <property type="entry name" value="HTH_3"/>
    <property type="match status" value="1"/>
</dbReference>
<dbReference type="RefSeq" id="WP_187304060.1">
    <property type="nucleotide sequence ID" value="NZ_CBCTON010000038.1"/>
</dbReference>
<gene>
    <name evidence="2" type="ORF">H9L42_14160</name>
</gene>
<dbReference type="GO" id="GO:0003677">
    <property type="term" value="F:DNA binding"/>
    <property type="evidence" value="ECO:0007669"/>
    <property type="project" value="InterPro"/>
</dbReference>
<dbReference type="EMBL" id="JACRYT010000022">
    <property type="protein sequence ID" value="MBC6680963.1"/>
    <property type="molecule type" value="Genomic_DNA"/>
</dbReference>
<dbReference type="PROSITE" id="PS50943">
    <property type="entry name" value="HTH_CROC1"/>
    <property type="match status" value="1"/>
</dbReference>
<comment type="caution">
    <text evidence="2">The sequence shown here is derived from an EMBL/GenBank/DDBJ whole genome shotgun (WGS) entry which is preliminary data.</text>
</comment>
<dbReference type="Proteomes" id="UP000602647">
    <property type="component" value="Unassembled WGS sequence"/>
</dbReference>
<keyword evidence="3" id="KW-1185">Reference proteome</keyword>
<name>A0A923NS07_9FIRM</name>